<gene>
    <name evidence="3" type="ORF">UFOPK3720_00526</name>
</gene>
<evidence type="ECO:0000313" key="3">
    <source>
        <dbReference type="EMBL" id="CAB4926934.1"/>
    </source>
</evidence>
<evidence type="ECO:0000259" key="2">
    <source>
        <dbReference type="Pfam" id="PF13581"/>
    </source>
</evidence>
<dbReference type="PANTHER" id="PTHR35526">
    <property type="entry name" value="ANTI-SIGMA-F FACTOR RSBW-RELATED"/>
    <property type="match status" value="1"/>
</dbReference>
<reference evidence="3" key="1">
    <citation type="submission" date="2020-05" db="EMBL/GenBank/DDBJ databases">
        <authorList>
            <person name="Chiriac C."/>
            <person name="Salcher M."/>
            <person name="Ghai R."/>
            <person name="Kavagutti S V."/>
        </authorList>
    </citation>
    <scope>NUCLEOTIDE SEQUENCE</scope>
</reference>
<keyword evidence="1" id="KW-0808">Transferase</keyword>
<dbReference type="PANTHER" id="PTHR35526:SF3">
    <property type="entry name" value="ANTI-SIGMA-F FACTOR RSBW"/>
    <property type="match status" value="1"/>
</dbReference>
<dbReference type="EMBL" id="CAFBNB010000074">
    <property type="protein sequence ID" value="CAB4926934.1"/>
    <property type="molecule type" value="Genomic_DNA"/>
</dbReference>
<proteinExistence type="predicted"/>
<dbReference type="Pfam" id="PF13581">
    <property type="entry name" value="HATPase_c_2"/>
    <property type="match status" value="1"/>
</dbReference>
<feature type="domain" description="Histidine kinase/HSP90-like ATPase" evidence="2">
    <location>
        <begin position="9"/>
        <end position="105"/>
    </location>
</feature>
<dbReference type="InterPro" id="IPR003594">
    <property type="entry name" value="HATPase_dom"/>
</dbReference>
<evidence type="ECO:0000256" key="1">
    <source>
        <dbReference type="ARBA" id="ARBA00022527"/>
    </source>
</evidence>
<dbReference type="Gene3D" id="3.30.565.10">
    <property type="entry name" value="Histidine kinase-like ATPase, C-terminal domain"/>
    <property type="match status" value="1"/>
</dbReference>
<dbReference type="InterPro" id="IPR036890">
    <property type="entry name" value="HATPase_C_sf"/>
</dbReference>
<dbReference type="InterPro" id="IPR050267">
    <property type="entry name" value="Anti-sigma-factor_SerPK"/>
</dbReference>
<dbReference type="AlphaFoldDB" id="A0A6J7I8N7"/>
<sequence length="124" mass="13234">MSEPVTLRFPAHASNVALARTTAATLAARLDFTIDQVEDARLAIDEAVSHLITGGDELITCSFTLSDTELRMVVTSTAEHAALPDPEGFGWIVMRALVDDVRAEDIDGLVTLTLLMRGLEPAGA</sequence>
<dbReference type="GO" id="GO:0004674">
    <property type="term" value="F:protein serine/threonine kinase activity"/>
    <property type="evidence" value="ECO:0007669"/>
    <property type="project" value="UniProtKB-KW"/>
</dbReference>
<organism evidence="3">
    <name type="scientific">freshwater metagenome</name>
    <dbReference type="NCBI Taxonomy" id="449393"/>
    <lineage>
        <taxon>unclassified sequences</taxon>
        <taxon>metagenomes</taxon>
        <taxon>ecological metagenomes</taxon>
    </lineage>
</organism>
<name>A0A6J7I8N7_9ZZZZ</name>
<keyword evidence="1" id="KW-0723">Serine/threonine-protein kinase</keyword>
<protein>
    <submittedName>
        <fullName evidence="3">Unannotated protein</fullName>
    </submittedName>
</protein>
<accession>A0A6J7I8N7</accession>
<keyword evidence="1" id="KW-0418">Kinase</keyword>